<dbReference type="GO" id="GO:0005886">
    <property type="term" value="C:plasma membrane"/>
    <property type="evidence" value="ECO:0007669"/>
    <property type="project" value="UniProtKB-SubCell"/>
</dbReference>
<dbReference type="CDD" id="cd17324">
    <property type="entry name" value="MFS_NepI_like"/>
    <property type="match status" value="1"/>
</dbReference>
<feature type="transmembrane region" description="Helical" evidence="6">
    <location>
        <begin position="209"/>
        <end position="233"/>
    </location>
</feature>
<name>A0A164JT29_9NOCA</name>
<feature type="transmembrane region" description="Helical" evidence="6">
    <location>
        <begin position="335"/>
        <end position="359"/>
    </location>
</feature>
<feature type="domain" description="Major facilitator superfamily (MFS) profile" evidence="7">
    <location>
        <begin position="4"/>
        <end position="389"/>
    </location>
</feature>
<reference evidence="8 9" key="1">
    <citation type="submission" date="2016-04" db="EMBL/GenBank/DDBJ databases">
        <authorList>
            <person name="Evans L.H."/>
            <person name="Alamgir A."/>
            <person name="Owens N."/>
            <person name="Weber N.D."/>
            <person name="Virtaneva K."/>
            <person name="Barbian K."/>
            <person name="Babar A."/>
            <person name="Rosenke K."/>
        </authorList>
    </citation>
    <scope>NUCLEOTIDE SEQUENCE [LARGE SCALE GENOMIC DNA]</scope>
    <source>
        <strain evidence="8 9">IFM 0406</strain>
    </source>
</reference>
<evidence type="ECO:0000256" key="2">
    <source>
        <dbReference type="ARBA" id="ARBA00022475"/>
    </source>
</evidence>
<evidence type="ECO:0000256" key="4">
    <source>
        <dbReference type="ARBA" id="ARBA00022989"/>
    </source>
</evidence>
<dbReference type="Pfam" id="PF07690">
    <property type="entry name" value="MFS_1"/>
    <property type="match status" value="1"/>
</dbReference>
<feature type="transmembrane region" description="Helical" evidence="6">
    <location>
        <begin position="306"/>
        <end position="323"/>
    </location>
</feature>
<dbReference type="InterPro" id="IPR036259">
    <property type="entry name" value="MFS_trans_sf"/>
</dbReference>
<evidence type="ECO:0000256" key="1">
    <source>
        <dbReference type="ARBA" id="ARBA00004651"/>
    </source>
</evidence>
<keyword evidence="5 6" id="KW-0472">Membrane</keyword>
<dbReference type="InterPro" id="IPR050189">
    <property type="entry name" value="MFS_Efflux_Transporters"/>
</dbReference>
<evidence type="ECO:0000259" key="7">
    <source>
        <dbReference type="PROSITE" id="PS50850"/>
    </source>
</evidence>
<organism evidence="8 9">
    <name type="scientific">Nocardia terpenica</name>
    <dbReference type="NCBI Taxonomy" id="455432"/>
    <lineage>
        <taxon>Bacteria</taxon>
        <taxon>Bacillati</taxon>
        <taxon>Actinomycetota</taxon>
        <taxon>Actinomycetes</taxon>
        <taxon>Mycobacteriales</taxon>
        <taxon>Nocardiaceae</taxon>
        <taxon>Nocardia</taxon>
    </lineage>
</organism>
<dbReference type="PANTHER" id="PTHR43124">
    <property type="entry name" value="PURINE EFFLUX PUMP PBUE"/>
    <property type="match status" value="1"/>
</dbReference>
<feature type="transmembrane region" description="Helical" evidence="6">
    <location>
        <begin position="100"/>
        <end position="120"/>
    </location>
</feature>
<evidence type="ECO:0000256" key="5">
    <source>
        <dbReference type="ARBA" id="ARBA00023136"/>
    </source>
</evidence>
<comment type="caution">
    <text evidence="8">The sequence shown here is derived from an EMBL/GenBank/DDBJ whole genome shotgun (WGS) entry which is preliminary data.</text>
</comment>
<feature type="transmembrane region" description="Helical" evidence="6">
    <location>
        <begin position="132"/>
        <end position="152"/>
    </location>
</feature>
<comment type="subcellular location">
    <subcellularLocation>
        <location evidence="1">Cell membrane</location>
        <topology evidence="1">Multi-pass membrane protein</topology>
    </subcellularLocation>
</comment>
<dbReference type="InterPro" id="IPR011701">
    <property type="entry name" value="MFS"/>
</dbReference>
<dbReference type="NCBIfam" id="NF033135">
    <property type="entry name" value="cmx_cmrA"/>
    <property type="match status" value="1"/>
</dbReference>
<dbReference type="PROSITE" id="PS50850">
    <property type="entry name" value="MFS"/>
    <property type="match status" value="1"/>
</dbReference>
<feature type="transmembrane region" description="Helical" evidence="6">
    <location>
        <begin position="245"/>
        <end position="264"/>
    </location>
</feature>
<keyword evidence="4 6" id="KW-1133">Transmembrane helix</keyword>
<feature type="transmembrane region" description="Helical" evidence="6">
    <location>
        <begin position="71"/>
        <end position="94"/>
    </location>
</feature>
<feature type="transmembrane region" description="Helical" evidence="6">
    <location>
        <begin position="38"/>
        <end position="59"/>
    </location>
</feature>
<evidence type="ECO:0000256" key="6">
    <source>
        <dbReference type="SAM" id="Phobius"/>
    </source>
</evidence>
<keyword evidence="9" id="KW-1185">Reference proteome</keyword>
<dbReference type="OrthoDB" id="9814237at2"/>
<dbReference type="SUPFAM" id="SSF103473">
    <property type="entry name" value="MFS general substrate transporter"/>
    <property type="match status" value="1"/>
</dbReference>
<feature type="transmembrane region" description="Helical" evidence="6">
    <location>
        <begin position="158"/>
        <end position="178"/>
    </location>
</feature>
<dbReference type="GO" id="GO:0022857">
    <property type="term" value="F:transmembrane transporter activity"/>
    <property type="evidence" value="ECO:0007669"/>
    <property type="project" value="InterPro"/>
</dbReference>
<evidence type="ECO:0000256" key="3">
    <source>
        <dbReference type="ARBA" id="ARBA00022692"/>
    </source>
</evidence>
<dbReference type="AlphaFoldDB" id="A0A164JT29"/>
<dbReference type="Proteomes" id="UP000076512">
    <property type="component" value="Unassembled WGS sequence"/>
</dbReference>
<dbReference type="InterPro" id="IPR020846">
    <property type="entry name" value="MFS_dom"/>
</dbReference>
<gene>
    <name evidence="8" type="ORF">AWN90_39740</name>
</gene>
<keyword evidence="3 6" id="KW-0812">Transmembrane</keyword>
<keyword evidence="2" id="KW-1003">Cell membrane</keyword>
<dbReference type="EMBL" id="LWGR01000013">
    <property type="protein sequence ID" value="KZM70699.1"/>
    <property type="molecule type" value="Genomic_DNA"/>
</dbReference>
<dbReference type="PANTHER" id="PTHR43124:SF3">
    <property type="entry name" value="CHLORAMPHENICOL EFFLUX PUMP RV0191"/>
    <property type="match status" value="1"/>
</dbReference>
<feature type="transmembrane region" description="Helical" evidence="6">
    <location>
        <begin position="365"/>
        <end position="386"/>
    </location>
</feature>
<dbReference type="Gene3D" id="1.20.1250.20">
    <property type="entry name" value="MFS general substrate transporter like domains"/>
    <property type="match status" value="1"/>
</dbReference>
<proteinExistence type="predicted"/>
<evidence type="ECO:0000313" key="9">
    <source>
        <dbReference type="Proteomes" id="UP000076512"/>
    </source>
</evidence>
<sequence>MPLVVFVLAAAVFAQGTSEFMFSGLLGPIAVGTGVSIGTAGLLTSLFAVGMIVGAPGMAMSAGRWPARRSLAGFLLIFLLAHVIGATTTIFGVLLVTRAVAAVANAGFLAVTLAVLPALAGPDRIGRATSTVLSGVTLACVVGVPAGAMLGQRWGWQSALWGVALVALPALLATVWLVPGSLRPGAKDDVAQPDSAAIRREWRVVLDPLVRVPLLIGALVNAATFAAFTYLGVLITEVSGGAPRWIPIALALFGIGSFVGVTAAGRYADRQARRIVSIGTVVLVIIWGATSSVAAVLAALLVLTPIAGATAFGVGSTVIGLIVRAATPAAPRLGGALATTALNIGAALGPAIAGIAIGHTGTATAAVWTSTVLSVVAVVAAVRFSAAARPDRALRR</sequence>
<dbReference type="RefSeq" id="WP_067594129.1">
    <property type="nucleotide sequence ID" value="NZ_JABMCZ010000003.1"/>
</dbReference>
<protein>
    <submittedName>
        <fullName evidence="8">Chloramphenicol efflux pump</fullName>
    </submittedName>
</protein>
<feature type="transmembrane region" description="Helical" evidence="6">
    <location>
        <begin position="276"/>
        <end position="300"/>
    </location>
</feature>
<evidence type="ECO:0000313" key="8">
    <source>
        <dbReference type="EMBL" id="KZM70699.1"/>
    </source>
</evidence>
<accession>A0A164JT29</accession>